<feature type="non-terminal residue" evidence="1">
    <location>
        <position position="157"/>
    </location>
</feature>
<gene>
    <name evidence="1" type="ORF">S12H4_43030</name>
</gene>
<comment type="caution">
    <text evidence="1">The sequence shown here is derived from an EMBL/GenBank/DDBJ whole genome shotgun (WGS) entry which is preliminary data.</text>
</comment>
<accession>X1UMC8</accession>
<evidence type="ECO:0000313" key="1">
    <source>
        <dbReference type="EMBL" id="GAJ04757.1"/>
    </source>
</evidence>
<organism evidence="1">
    <name type="scientific">marine sediment metagenome</name>
    <dbReference type="NCBI Taxonomy" id="412755"/>
    <lineage>
        <taxon>unclassified sequences</taxon>
        <taxon>metagenomes</taxon>
        <taxon>ecological metagenomes</taxon>
    </lineage>
</organism>
<dbReference type="EMBL" id="BARW01026372">
    <property type="protein sequence ID" value="GAJ04757.1"/>
    <property type="molecule type" value="Genomic_DNA"/>
</dbReference>
<proteinExistence type="predicted"/>
<sequence>MLKITEVAGYTIFYDPQIKRFHLEDAEGNVIDSAETQEELEKEAKALSRHDFKRIPIFAVGEQTLSKGEITSFNQHDRSMWINMEGERWGSGRSKVNLYSDGTSGYYLQTKANLKIAEQVVAKGASIQTIRDEIEELEKTLKDPITREYMESREGGK</sequence>
<reference evidence="1" key="1">
    <citation type="journal article" date="2014" name="Front. Microbiol.">
        <title>High frequency of phylogenetically diverse reductive dehalogenase-homologous genes in deep subseafloor sedimentary metagenomes.</title>
        <authorList>
            <person name="Kawai M."/>
            <person name="Futagami T."/>
            <person name="Toyoda A."/>
            <person name="Takaki Y."/>
            <person name="Nishi S."/>
            <person name="Hori S."/>
            <person name="Arai W."/>
            <person name="Tsubouchi T."/>
            <person name="Morono Y."/>
            <person name="Uchiyama I."/>
            <person name="Ito T."/>
            <person name="Fujiyama A."/>
            <person name="Inagaki F."/>
            <person name="Takami H."/>
        </authorList>
    </citation>
    <scope>NUCLEOTIDE SEQUENCE</scope>
    <source>
        <strain evidence="1">Expedition CK06-06</strain>
    </source>
</reference>
<protein>
    <submittedName>
        <fullName evidence="1">Uncharacterized protein</fullName>
    </submittedName>
</protein>
<name>X1UMC8_9ZZZZ</name>
<dbReference type="AlphaFoldDB" id="X1UMC8"/>